<comment type="caution">
    <text evidence="1">The sequence shown here is derived from an EMBL/GenBank/DDBJ whole genome shotgun (WGS) entry which is preliminary data.</text>
</comment>
<gene>
    <name evidence="1" type="ORF">Glove_114g61</name>
</gene>
<dbReference type="EMBL" id="PQFF01000106">
    <property type="protein sequence ID" value="RHZ82085.1"/>
    <property type="molecule type" value="Genomic_DNA"/>
</dbReference>
<evidence type="ECO:0000313" key="2">
    <source>
        <dbReference type="Proteomes" id="UP000266861"/>
    </source>
</evidence>
<dbReference type="OrthoDB" id="2412081at2759"/>
<dbReference type="AlphaFoldDB" id="A0A397J1B1"/>
<organism evidence="1 2">
    <name type="scientific">Diversispora epigaea</name>
    <dbReference type="NCBI Taxonomy" id="1348612"/>
    <lineage>
        <taxon>Eukaryota</taxon>
        <taxon>Fungi</taxon>
        <taxon>Fungi incertae sedis</taxon>
        <taxon>Mucoromycota</taxon>
        <taxon>Glomeromycotina</taxon>
        <taxon>Glomeromycetes</taxon>
        <taxon>Diversisporales</taxon>
        <taxon>Diversisporaceae</taxon>
        <taxon>Diversispora</taxon>
    </lineage>
</organism>
<name>A0A397J1B1_9GLOM</name>
<accession>A0A397J1B1</accession>
<dbReference type="Proteomes" id="UP000266861">
    <property type="component" value="Unassembled WGS sequence"/>
</dbReference>
<reference evidence="1 2" key="1">
    <citation type="submission" date="2018-08" db="EMBL/GenBank/DDBJ databases">
        <title>Genome and evolution of the arbuscular mycorrhizal fungus Diversispora epigaea (formerly Glomus versiforme) and its bacterial endosymbionts.</title>
        <authorList>
            <person name="Sun X."/>
            <person name="Fei Z."/>
            <person name="Harrison M."/>
        </authorList>
    </citation>
    <scope>NUCLEOTIDE SEQUENCE [LARGE SCALE GENOMIC DNA]</scope>
    <source>
        <strain evidence="1 2">IT104</strain>
    </source>
</reference>
<proteinExistence type="predicted"/>
<keyword evidence="2" id="KW-1185">Reference proteome</keyword>
<evidence type="ECO:0000313" key="1">
    <source>
        <dbReference type="EMBL" id="RHZ82085.1"/>
    </source>
</evidence>
<protein>
    <submittedName>
        <fullName evidence="1">Uncharacterized protein</fullName>
    </submittedName>
</protein>
<sequence length="285" mass="32714">MEQEGTSNHSREEIDRNLRALQSKLGVPIADIDISLYNALETNLNSIKEGIWNNPAFTTSEIQGTQSEGTYVTDIIIPLLRASLENFPNEKPTHKISIGKRPNVMVMAKYEDKVDSIQVDNLWRKCPSFLETLKKAIDLNADKMASRVVEKSHELQPKKIKASNYTEETNDEDYINYSKKSPTEMLEIEINKTNSEIIDNSKSDAELTDTNQSEEIKKLTQDEVDIRSNLHKIFTACQEKDKKARKDLLTSIYLNNIMNLSDDQIYNQIKKFLNKDRISWLEGIL</sequence>